<dbReference type="Proteomes" id="UP000322791">
    <property type="component" value="Unassembled WGS sequence"/>
</dbReference>
<gene>
    <name evidence="3" type="ORF">FY528_13205</name>
</gene>
<accession>A0A5D6UZ54</accession>
<dbReference type="InterPro" id="IPR037053">
    <property type="entry name" value="Phage_tail_collar_dom_sf"/>
</dbReference>
<feature type="region of interest" description="Disordered" evidence="1">
    <location>
        <begin position="116"/>
        <end position="139"/>
    </location>
</feature>
<reference evidence="3 4" key="1">
    <citation type="submission" date="2019-08" db="EMBL/GenBank/DDBJ databases">
        <authorList>
            <person name="Seo M.-J."/>
        </authorList>
    </citation>
    <scope>NUCLEOTIDE SEQUENCE [LARGE SCALE GENOMIC DNA]</scope>
    <source>
        <strain evidence="3 4">KIGAM108</strain>
    </source>
</reference>
<organism evidence="3 4">
    <name type="scientific">Hymenobacter lutimineralis</name>
    <dbReference type="NCBI Taxonomy" id="2606448"/>
    <lineage>
        <taxon>Bacteria</taxon>
        <taxon>Pseudomonadati</taxon>
        <taxon>Bacteroidota</taxon>
        <taxon>Cytophagia</taxon>
        <taxon>Cytophagales</taxon>
        <taxon>Hymenobacteraceae</taxon>
        <taxon>Hymenobacter</taxon>
    </lineage>
</organism>
<dbReference type="Pfam" id="PF07484">
    <property type="entry name" value="Collar"/>
    <property type="match status" value="1"/>
</dbReference>
<evidence type="ECO:0000259" key="2">
    <source>
        <dbReference type="Pfam" id="PF07484"/>
    </source>
</evidence>
<dbReference type="AlphaFoldDB" id="A0A5D6UZ54"/>
<dbReference type="RefSeq" id="WP_149071489.1">
    <property type="nucleotide sequence ID" value="NZ_VTHL01000013.1"/>
</dbReference>
<comment type="caution">
    <text evidence="3">The sequence shown here is derived from an EMBL/GenBank/DDBJ whole genome shotgun (WGS) entry which is preliminary data.</text>
</comment>
<protein>
    <submittedName>
        <fullName evidence="3">Phage tail protein</fullName>
    </submittedName>
</protein>
<dbReference type="SUPFAM" id="SSF88874">
    <property type="entry name" value="Receptor-binding domain of short tail fibre protein gp12"/>
    <property type="match status" value="1"/>
</dbReference>
<evidence type="ECO:0000313" key="4">
    <source>
        <dbReference type="Proteomes" id="UP000322791"/>
    </source>
</evidence>
<dbReference type="Gene3D" id="3.90.1340.10">
    <property type="entry name" value="Phage tail collar domain"/>
    <property type="match status" value="1"/>
</dbReference>
<feature type="domain" description="Phage tail collar" evidence="2">
    <location>
        <begin position="6"/>
        <end position="61"/>
    </location>
</feature>
<sequence length="179" mass="17778">MDPFLGEIRLFAGTFAPVGWELCAGQLLSIAQNDSLFVLLGTQYGGDGIQSFGLPNLCGRAAVGVGQGPGLSAYTAGALGGVESVALTANNLAGHTHAAQAKLGVTSAAATAPTPATNLLAKGPDPVYAPSRSTGSATSPNTVAALTAPAGGNLPHENRQPSLALNYIIATQGIFPNPG</sequence>
<name>A0A5D6UZ54_9BACT</name>
<evidence type="ECO:0000256" key="1">
    <source>
        <dbReference type="SAM" id="MobiDB-lite"/>
    </source>
</evidence>
<dbReference type="EMBL" id="VTHL01000013">
    <property type="protein sequence ID" value="TYZ08400.1"/>
    <property type="molecule type" value="Genomic_DNA"/>
</dbReference>
<proteinExistence type="predicted"/>
<evidence type="ECO:0000313" key="3">
    <source>
        <dbReference type="EMBL" id="TYZ08400.1"/>
    </source>
</evidence>
<keyword evidence="4" id="KW-1185">Reference proteome</keyword>
<dbReference type="InterPro" id="IPR011083">
    <property type="entry name" value="Phage_tail_collar_dom"/>
</dbReference>